<evidence type="ECO:0000313" key="3">
    <source>
        <dbReference type="Proteomes" id="UP000027936"/>
    </source>
</evidence>
<dbReference type="Gene3D" id="3.40.1350.10">
    <property type="match status" value="1"/>
</dbReference>
<dbReference type="AlphaFoldDB" id="A0A072NSM7"/>
<feature type="domain" description="Restriction endonuclease type IV Mrr" evidence="1">
    <location>
        <begin position="15"/>
        <end position="108"/>
    </location>
</feature>
<reference evidence="2 3" key="1">
    <citation type="submission" date="2014-04" db="EMBL/GenBank/DDBJ databases">
        <title>Draft genome sequence of Bacillus azotoformans MEV2011, a (co-) denitrifying strain unable to grow in the presence of oxygen.</title>
        <authorList>
            <person name="Nielsen M."/>
            <person name="Schreiber L."/>
            <person name="Finster K."/>
            <person name="Schramm A."/>
        </authorList>
    </citation>
    <scope>NUCLEOTIDE SEQUENCE [LARGE SCALE GENOMIC DNA]</scope>
    <source>
        <strain evidence="2 3">MEV2011</strain>
    </source>
</reference>
<dbReference type="InterPro" id="IPR052906">
    <property type="entry name" value="Type_IV_Methyl-Rstrct_Enzyme"/>
</dbReference>
<organism evidence="2 3">
    <name type="scientific">Schinkia azotoformans MEV2011</name>
    <dbReference type="NCBI Taxonomy" id="1348973"/>
    <lineage>
        <taxon>Bacteria</taxon>
        <taxon>Bacillati</taxon>
        <taxon>Bacillota</taxon>
        <taxon>Bacilli</taxon>
        <taxon>Bacillales</taxon>
        <taxon>Bacillaceae</taxon>
        <taxon>Calidifontibacillus/Schinkia group</taxon>
        <taxon>Schinkia</taxon>
    </lineage>
</organism>
<dbReference type="InterPro" id="IPR011856">
    <property type="entry name" value="tRNA_endonuc-like_dom_sf"/>
</dbReference>
<dbReference type="RefSeq" id="WP_051678355.1">
    <property type="nucleotide sequence ID" value="NZ_JJRY01000032.1"/>
</dbReference>
<evidence type="ECO:0000259" key="1">
    <source>
        <dbReference type="Pfam" id="PF04471"/>
    </source>
</evidence>
<keyword evidence="2" id="KW-0540">Nuclease</keyword>
<name>A0A072NSM7_SCHAZ</name>
<comment type="caution">
    <text evidence="2">The sequence shown here is derived from an EMBL/GenBank/DDBJ whole genome shotgun (WGS) entry which is preliminary data.</text>
</comment>
<dbReference type="Pfam" id="PF04471">
    <property type="entry name" value="Mrr_cat"/>
    <property type="match status" value="1"/>
</dbReference>
<protein>
    <submittedName>
        <fullName evidence="2">Restriction endonuclease</fullName>
    </submittedName>
</protein>
<dbReference type="GO" id="GO:0015666">
    <property type="term" value="F:restriction endodeoxyribonuclease activity"/>
    <property type="evidence" value="ECO:0007669"/>
    <property type="project" value="TreeGrafter"/>
</dbReference>
<dbReference type="EMBL" id="JJRY01000032">
    <property type="protein sequence ID" value="KEF36220.1"/>
    <property type="molecule type" value="Genomic_DNA"/>
</dbReference>
<dbReference type="GO" id="GO:0003677">
    <property type="term" value="F:DNA binding"/>
    <property type="evidence" value="ECO:0007669"/>
    <property type="project" value="InterPro"/>
</dbReference>
<dbReference type="Proteomes" id="UP000027936">
    <property type="component" value="Unassembled WGS sequence"/>
</dbReference>
<dbReference type="InterPro" id="IPR007560">
    <property type="entry name" value="Restrct_endonuc_IV_Mrr"/>
</dbReference>
<dbReference type="PATRIC" id="fig|1348973.3.peg.4468"/>
<sequence>MRLHLKRKLEIADVLKHKYGFEAFVTKSSGDFGVDIEHGVVETKVLGQVKCYREDMGYEPIAILHSNMIKQNALKGYVVSTAGFNENARSYARGLNIDLINGMDLVEMWINNKSPLIKIIEYKTINNDKSNTISM</sequence>
<dbReference type="GO" id="GO:0009307">
    <property type="term" value="P:DNA restriction-modification system"/>
    <property type="evidence" value="ECO:0007669"/>
    <property type="project" value="InterPro"/>
</dbReference>
<gene>
    <name evidence="2" type="ORF">M670_04601</name>
</gene>
<dbReference type="SUPFAM" id="SSF52980">
    <property type="entry name" value="Restriction endonuclease-like"/>
    <property type="match status" value="1"/>
</dbReference>
<accession>A0A072NSM7</accession>
<keyword evidence="2" id="KW-0255">Endonuclease</keyword>
<dbReference type="InterPro" id="IPR011335">
    <property type="entry name" value="Restrct_endonuc-II-like"/>
</dbReference>
<keyword evidence="2" id="KW-0378">Hydrolase</keyword>
<dbReference type="PANTHER" id="PTHR30015">
    <property type="entry name" value="MRR RESTRICTION SYSTEM PROTEIN"/>
    <property type="match status" value="1"/>
</dbReference>
<evidence type="ECO:0000313" key="2">
    <source>
        <dbReference type="EMBL" id="KEF36220.1"/>
    </source>
</evidence>
<dbReference type="PANTHER" id="PTHR30015:SF7">
    <property type="entry name" value="TYPE IV METHYL-DIRECTED RESTRICTION ENZYME ECOKMRR"/>
    <property type="match status" value="1"/>
</dbReference>
<proteinExistence type="predicted"/>